<feature type="transmembrane region" description="Helical" evidence="6">
    <location>
        <begin position="74"/>
        <end position="95"/>
    </location>
</feature>
<keyword evidence="3 6" id="KW-0812">Transmembrane</keyword>
<dbReference type="PANTHER" id="PTHR13414">
    <property type="entry name" value="HUEL-CATION TRANSPORTER"/>
    <property type="match status" value="1"/>
</dbReference>
<dbReference type="NCBIfam" id="TIGR01297">
    <property type="entry name" value="CDF"/>
    <property type="match status" value="1"/>
</dbReference>
<dbReference type="InterPro" id="IPR058533">
    <property type="entry name" value="Cation_efflux_TM"/>
</dbReference>
<proteinExistence type="predicted"/>
<dbReference type="EMBL" id="QFQP01000022">
    <property type="protein sequence ID" value="PZR09118.1"/>
    <property type="molecule type" value="Genomic_DNA"/>
</dbReference>
<dbReference type="Proteomes" id="UP000249061">
    <property type="component" value="Unassembled WGS sequence"/>
</dbReference>
<dbReference type="GO" id="GO:0006829">
    <property type="term" value="P:zinc ion transport"/>
    <property type="evidence" value="ECO:0007669"/>
    <property type="project" value="InterPro"/>
</dbReference>
<dbReference type="GO" id="GO:0016020">
    <property type="term" value="C:membrane"/>
    <property type="evidence" value="ECO:0007669"/>
    <property type="project" value="UniProtKB-SubCell"/>
</dbReference>
<evidence type="ECO:0000313" key="8">
    <source>
        <dbReference type="EMBL" id="PZR09118.1"/>
    </source>
</evidence>
<feature type="transmembrane region" description="Helical" evidence="6">
    <location>
        <begin position="165"/>
        <end position="184"/>
    </location>
</feature>
<dbReference type="InterPro" id="IPR040177">
    <property type="entry name" value="SLC30A9"/>
</dbReference>
<dbReference type="Gene3D" id="1.20.1510.10">
    <property type="entry name" value="Cation efflux protein transmembrane domain"/>
    <property type="match status" value="1"/>
</dbReference>
<keyword evidence="5 6" id="KW-0472">Membrane</keyword>
<evidence type="ECO:0000259" key="7">
    <source>
        <dbReference type="Pfam" id="PF01545"/>
    </source>
</evidence>
<comment type="subcellular location">
    <subcellularLocation>
        <location evidence="1">Membrane</location>
        <topology evidence="1">Multi-pass membrane protein</topology>
    </subcellularLocation>
</comment>
<dbReference type="SUPFAM" id="SSF161111">
    <property type="entry name" value="Cation efflux protein transmembrane domain-like"/>
    <property type="match status" value="1"/>
</dbReference>
<dbReference type="InterPro" id="IPR036837">
    <property type="entry name" value="Cation_efflux_CTD_sf"/>
</dbReference>
<evidence type="ECO:0000313" key="9">
    <source>
        <dbReference type="Proteomes" id="UP000249061"/>
    </source>
</evidence>
<keyword evidence="2" id="KW-0813">Transport</keyword>
<accession>A0A2W5UJA5</accession>
<keyword evidence="4 6" id="KW-1133">Transmembrane helix</keyword>
<evidence type="ECO:0000256" key="5">
    <source>
        <dbReference type="ARBA" id="ARBA00023136"/>
    </source>
</evidence>
<feature type="transmembrane region" description="Helical" evidence="6">
    <location>
        <begin position="190"/>
        <end position="208"/>
    </location>
</feature>
<sequence>MAGDTKQIFQSLAVNLTIAAAKGVAAFFTGSGAMLAETLHSTADCSNQLLLLLGVKASARAPDESHPLGYGRDLYFWSFVVALLLFSGGGVFSIYEGVHKLSHPEPVENVWLGLGILLFSICLEGWATWGNLKEMKKRRGATPLFTYLQNTKDSDLIILFGENSAAVLGLLFAIGSLLLAWSTGNAQWDAIGSILIGVVLVGVAIFLAREVKSLLIGESADPTVDAAVKATVGPKHPNIEAVLRLITVQQGPGEVLVAMKVRVKSGLTTTEVVDSINAFEQAVHDHAPEVRWCFVEPDHEA</sequence>
<dbReference type="Pfam" id="PF01545">
    <property type="entry name" value="Cation_efflux"/>
    <property type="match status" value="1"/>
</dbReference>
<dbReference type="InterPro" id="IPR002524">
    <property type="entry name" value="Cation_efflux"/>
</dbReference>
<comment type="caution">
    <text evidence="8">The sequence shown here is derived from an EMBL/GenBank/DDBJ whole genome shotgun (WGS) entry which is preliminary data.</text>
</comment>
<feature type="domain" description="Cation efflux protein transmembrane" evidence="7">
    <location>
        <begin position="9"/>
        <end position="215"/>
    </location>
</feature>
<dbReference type="PANTHER" id="PTHR13414:SF9">
    <property type="entry name" value="PROTON-COUPLED ZINC ANTIPORTER SLC30A9, MITOCHONDRIAL"/>
    <property type="match status" value="1"/>
</dbReference>
<reference evidence="8 9" key="1">
    <citation type="submission" date="2017-08" db="EMBL/GenBank/DDBJ databases">
        <title>Infants hospitalized years apart are colonized by the same room-sourced microbial strains.</title>
        <authorList>
            <person name="Brooks B."/>
            <person name="Olm M.R."/>
            <person name="Firek B.A."/>
            <person name="Baker R."/>
            <person name="Thomas B.C."/>
            <person name="Morowitz M.J."/>
            <person name="Banfield J.F."/>
        </authorList>
    </citation>
    <scope>NUCLEOTIDE SEQUENCE [LARGE SCALE GENOMIC DNA]</scope>
    <source>
        <strain evidence="8">S2_003_000_R2_14</strain>
    </source>
</reference>
<evidence type="ECO:0000256" key="3">
    <source>
        <dbReference type="ARBA" id="ARBA00022692"/>
    </source>
</evidence>
<dbReference type="GO" id="GO:0008324">
    <property type="term" value="F:monoatomic cation transmembrane transporter activity"/>
    <property type="evidence" value="ECO:0007669"/>
    <property type="project" value="InterPro"/>
</dbReference>
<gene>
    <name evidence="8" type="ORF">DI536_23075</name>
</gene>
<dbReference type="InterPro" id="IPR027469">
    <property type="entry name" value="Cation_efflux_TMD_sf"/>
</dbReference>
<feature type="transmembrane region" description="Helical" evidence="6">
    <location>
        <begin position="110"/>
        <end position="129"/>
    </location>
</feature>
<evidence type="ECO:0000256" key="6">
    <source>
        <dbReference type="SAM" id="Phobius"/>
    </source>
</evidence>
<evidence type="ECO:0000256" key="2">
    <source>
        <dbReference type="ARBA" id="ARBA00022448"/>
    </source>
</evidence>
<name>A0A2W5UJA5_9BACT</name>
<dbReference type="AlphaFoldDB" id="A0A2W5UJA5"/>
<dbReference type="SUPFAM" id="SSF160240">
    <property type="entry name" value="Cation efflux protein cytoplasmic domain-like"/>
    <property type="match status" value="1"/>
</dbReference>
<evidence type="ECO:0000256" key="1">
    <source>
        <dbReference type="ARBA" id="ARBA00004141"/>
    </source>
</evidence>
<organism evidence="8 9">
    <name type="scientific">Archangium gephyra</name>
    <dbReference type="NCBI Taxonomy" id="48"/>
    <lineage>
        <taxon>Bacteria</taxon>
        <taxon>Pseudomonadati</taxon>
        <taxon>Myxococcota</taxon>
        <taxon>Myxococcia</taxon>
        <taxon>Myxococcales</taxon>
        <taxon>Cystobacterineae</taxon>
        <taxon>Archangiaceae</taxon>
        <taxon>Archangium</taxon>
    </lineage>
</organism>
<protein>
    <submittedName>
        <fullName evidence="8">Cation efflux family transporter</fullName>
    </submittedName>
</protein>
<evidence type="ECO:0000256" key="4">
    <source>
        <dbReference type="ARBA" id="ARBA00022989"/>
    </source>
</evidence>